<dbReference type="Proteomes" id="UP000196027">
    <property type="component" value="Chromosome"/>
</dbReference>
<proteinExistence type="inferred from homology"/>
<evidence type="ECO:0000256" key="1">
    <source>
        <dbReference type="ARBA" id="ARBA00008775"/>
    </source>
</evidence>
<keyword evidence="2" id="KW-0778">Tellurium resistance</keyword>
<dbReference type="CDD" id="cd06974">
    <property type="entry name" value="TerD_like"/>
    <property type="match status" value="1"/>
</dbReference>
<feature type="domain" description="TerD" evidence="4">
    <location>
        <begin position="41"/>
        <end position="145"/>
    </location>
</feature>
<dbReference type="KEGG" id="ome:OLMES_0591"/>
<dbReference type="Pfam" id="PF02342">
    <property type="entry name" value="TerD"/>
    <property type="match status" value="1"/>
</dbReference>
<feature type="compositionally biased region" description="Polar residues" evidence="3">
    <location>
        <begin position="170"/>
        <end position="183"/>
    </location>
</feature>
<evidence type="ECO:0000313" key="6">
    <source>
        <dbReference type="Proteomes" id="UP000196027"/>
    </source>
</evidence>
<organism evidence="5 6">
    <name type="scientific">Oleiphilus messinensis</name>
    <dbReference type="NCBI Taxonomy" id="141451"/>
    <lineage>
        <taxon>Bacteria</taxon>
        <taxon>Pseudomonadati</taxon>
        <taxon>Pseudomonadota</taxon>
        <taxon>Gammaproteobacteria</taxon>
        <taxon>Oceanospirillales</taxon>
        <taxon>Oleiphilaceae</taxon>
        <taxon>Oleiphilus</taxon>
    </lineage>
</organism>
<dbReference type="Gene3D" id="2.60.60.30">
    <property type="entry name" value="sav2460 like domains"/>
    <property type="match status" value="1"/>
</dbReference>
<dbReference type="RefSeq" id="WP_087459868.1">
    <property type="nucleotide sequence ID" value="NZ_CP021425.1"/>
</dbReference>
<sequence length="372" mass="41866">MTQLVPGQNIALSNQTAYRLTMDMSSWHWDVAIQEDGLGTVYLTPENCPGLAKTEQELLLNLPDIPDSVAKIVVFIVSMGPNTGTHAASGQLAEMMTGTETLKVLWDSTSRSENALIFLEFYRRNGGWKCRFVAQGYSDGPERLYQQLGLPAPDKIAEKNEALRQDHQADQPSGISMDKSQASEGPMVSGDRALIMMKWKKVSAEHAPTTRFFMGSDFDVISDLRIGGFYQLYNGQRGIVQSYGETLEGSFDGVPYMLATRSTEKHFEQLQINPRFQHKMHRYLIYAFMLEGHDRWNGLSAEVDFHIPGLAETTFRPDSLMAKPICAIAMLEFINSAPKLTPIMDYFHSLPEMDQAFGWGLPWRCDTQDNED</sequence>
<dbReference type="PANTHER" id="PTHR32097">
    <property type="entry name" value="CAMP-BINDING PROTEIN 1-RELATED"/>
    <property type="match status" value="1"/>
</dbReference>
<evidence type="ECO:0000259" key="4">
    <source>
        <dbReference type="Pfam" id="PF02342"/>
    </source>
</evidence>
<dbReference type="GO" id="GO:0046690">
    <property type="term" value="P:response to tellurium ion"/>
    <property type="evidence" value="ECO:0007669"/>
    <property type="project" value="UniProtKB-KW"/>
</dbReference>
<evidence type="ECO:0000313" key="5">
    <source>
        <dbReference type="EMBL" id="ARU54694.1"/>
    </source>
</evidence>
<dbReference type="EMBL" id="CP021425">
    <property type="protein sequence ID" value="ARU54694.1"/>
    <property type="molecule type" value="Genomic_DNA"/>
</dbReference>
<keyword evidence="6" id="KW-1185">Reference proteome</keyword>
<name>A0A1Y0I5H2_9GAMM</name>
<comment type="similarity">
    <text evidence="1">Belongs to the CAPAB/TerDEXZ family.</text>
</comment>
<accession>A0A1Y0I5H2</accession>
<dbReference type="InterPro" id="IPR003325">
    <property type="entry name" value="TerD"/>
</dbReference>
<dbReference type="OrthoDB" id="2079357at2"/>
<gene>
    <name evidence="5" type="ORF">OLMES_0591</name>
</gene>
<dbReference type="PANTHER" id="PTHR32097:SF4">
    <property type="entry name" value="GENERAL STRESS PROTEIN 16U"/>
    <property type="match status" value="1"/>
</dbReference>
<dbReference type="InterPro" id="IPR051324">
    <property type="entry name" value="Stress/Tellurium_Resist"/>
</dbReference>
<evidence type="ECO:0000256" key="3">
    <source>
        <dbReference type="SAM" id="MobiDB-lite"/>
    </source>
</evidence>
<evidence type="ECO:0000256" key="2">
    <source>
        <dbReference type="ARBA" id="ARBA00022686"/>
    </source>
</evidence>
<dbReference type="AlphaFoldDB" id="A0A1Y0I5H2"/>
<protein>
    <submittedName>
        <fullName evidence="5">TerD family stress response protein</fullName>
    </submittedName>
</protein>
<reference evidence="5 6" key="1">
    <citation type="submission" date="2017-05" db="EMBL/GenBank/DDBJ databases">
        <title>Genomic insights into alkan degradation activity of Oleiphilus messinensis.</title>
        <authorList>
            <person name="Kozyavkin S.A."/>
            <person name="Slesarev A.I."/>
            <person name="Golyshin P.N."/>
            <person name="Korzhenkov A."/>
            <person name="Golyshina O.N."/>
            <person name="Toshchakov S.V."/>
        </authorList>
    </citation>
    <scope>NUCLEOTIDE SEQUENCE [LARGE SCALE GENOMIC DNA]</scope>
    <source>
        <strain evidence="5 6">ME102</strain>
    </source>
</reference>
<feature type="region of interest" description="Disordered" evidence="3">
    <location>
        <begin position="163"/>
        <end position="185"/>
    </location>
</feature>